<comment type="caution">
    <text evidence="2">The sequence shown here is derived from an EMBL/GenBank/DDBJ whole genome shotgun (WGS) entry which is preliminary data.</text>
</comment>
<evidence type="ECO:0000313" key="2">
    <source>
        <dbReference type="EMBL" id="GIG96323.1"/>
    </source>
</evidence>
<dbReference type="EMBL" id="BONX01000018">
    <property type="protein sequence ID" value="GIG96323.1"/>
    <property type="molecule type" value="Genomic_DNA"/>
</dbReference>
<reference evidence="2 3" key="1">
    <citation type="submission" date="2021-01" db="EMBL/GenBank/DDBJ databases">
        <title>Whole genome shotgun sequence of Plantactinospora mayteni NBRC 109088.</title>
        <authorList>
            <person name="Komaki H."/>
            <person name="Tamura T."/>
        </authorList>
    </citation>
    <scope>NUCLEOTIDE SEQUENCE [LARGE SCALE GENOMIC DNA]</scope>
    <source>
        <strain evidence="2 3">NBRC 109088</strain>
    </source>
</reference>
<sequence>MVGISGPPQGILSVLPRKTPWKPLMSPLPPPDASGQGYVRRARILMFSPFIVNRLQVTGTPEGHPAVLGGLLDGSDQTGSGTFSDSGSGRDGGVTNL</sequence>
<evidence type="ECO:0000313" key="3">
    <source>
        <dbReference type="Proteomes" id="UP000621500"/>
    </source>
</evidence>
<feature type="region of interest" description="Disordered" evidence="1">
    <location>
        <begin position="66"/>
        <end position="97"/>
    </location>
</feature>
<organism evidence="2 3">
    <name type="scientific">Plantactinospora mayteni</name>
    <dbReference type="NCBI Taxonomy" id="566021"/>
    <lineage>
        <taxon>Bacteria</taxon>
        <taxon>Bacillati</taxon>
        <taxon>Actinomycetota</taxon>
        <taxon>Actinomycetes</taxon>
        <taxon>Micromonosporales</taxon>
        <taxon>Micromonosporaceae</taxon>
        <taxon>Plantactinospora</taxon>
    </lineage>
</organism>
<name>A0ABQ4ENV6_9ACTN</name>
<keyword evidence="3" id="KW-1185">Reference proteome</keyword>
<protein>
    <submittedName>
        <fullName evidence="2">Uncharacterized protein</fullName>
    </submittedName>
</protein>
<proteinExistence type="predicted"/>
<feature type="compositionally biased region" description="Low complexity" evidence="1">
    <location>
        <begin position="73"/>
        <end position="87"/>
    </location>
</feature>
<accession>A0ABQ4ENV6</accession>
<dbReference type="Proteomes" id="UP000621500">
    <property type="component" value="Unassembled WGS sequence"/>
</dbReference>
<evidence type="ECO:0000256" key="1">
    <source>
        <dbReference type="SAM" id="MobiDB-lite"/>
    </source>
</evidence>
<gene>
    <name evidence="2" type="ORF">Pma05_28960</name>
</gene>